<dbReference type="NCBIfam" id="TIGR00196">
    <property type="entry name" value="yjeF_cterm"/>
    <property type="match status" value="1"/>
</dbReference>
<evidence type="ECO:0000256" key="7">
    <source>
        <dbReference type="ARBA" id="ARBA00022840"/>
    </source>
</evidence>
<evidence type="ECO:0000256" key="14">
    <source>
        <dbReference type="ARBA" id="ARBA00025153"/>
    </source>
</evidence>
<feature type="binding site" evidence="18">
    <location>
        <position position="160"/>
    </location>
    <ligand>
        <name>(6S)-NADPHX</name>
        <dbReference type="ChEBI" id="CHEBI:64076"/>
    </ligand>
</feature>
<keyword evidence="7 17" id="KW-0067">ATP-binding</keyword>
<dbReference type="GO" id="GO:0046496">
    <property type="term" value="P:nicotinamide nucleotide metabolic process"/>
    <property type="evidence" value="ECO:0007669"/>
    <property type="project" value="UniProtKB-UniRule"/>
</dbReference>
<evidence type="ECO:0000256" key="5">
    <source>
        <dbReference type="ARBA" id="ARBA00022723"/>
    </source>
</evidence>
<dbReference type="InterPro" id="IPR030677">
    <property type="entry name" value="Nnr"/>
</dbReference>
<dbReference type="GO" id="GO:0005524">
    <property type="term" value="F:ATP binding"/>
    <property type="evidence" value="ECO:0007669"/>
    <property type="project" value="UniProtKB-UniRule"/>
</dbReference>
<dbReference type="EC" id="4.2.1.136" evidence="19"/>
<feature type="binding site" evidence="18">
    <location>
        <position position="57"/>
    </location>
    <ligand>
        <name>K(+)</name>
        <dbReference type="ChEBI" id="CHEBI:29103"/>
    </ligand>
</feature>
<feature type="binding site" evidence="17">
    <location>
        <position position="444"/>
    </location>
    <ligand>
        <name>(6S)-NADPHX</name>
        <dbReference type="ChEBI" id="CHEBI:64076"/>
    </ligand>
</feature>
<evidence type="ECO:0000313" key="22">
    <source>
        <dbReference type="EMBL" id="MQM73002.1"/>
    </source>
</evidence>
<comment type="catalytic activity">
    <reaction evidence="16 17 19">
        <text>(6S)-NADPHX + ADP = AMP + phosphate + NADPH + H(+)</text>
        <dbReference type="Rhea" id="RHEA:32235"/>
        <dbReference type="ChEBI" id="CHEBI:15378"/>
        <dbReference type="ChEBI" id="CHEBI:43474"/>
        <dbReference type="ChEBI" id="CHEBI:57783"/>
        <dbReference type="ChEBI" id="CHEBI:64076"/>
        <dbReference type="ChEBI" id="CHEBI:456215"/>
        <dbReference type="ChEBI" id="CHEBI:456216"/>
        <dbReference type="EC" id="4.2.1.136"/>
    </reaction>
</comment>
<dbReference type="PROSITE" id="PS51385">
    <property type="entry name" value="YJEF_N"/>
    <property type="match status" value="1"/>
</dbReference>
<dbReference type="PANTHER" id="PTHR12592">
    <property type="entry name" value="ATP-DEPENDENT (S)-NAD(P)H-HYDRATE DEHYDRATASE FAMILY MEMBER"/>
    <property type="match status" value="1"/>
</dbReference>
<evidence type="ECO:0000256" key="18">
    <source>
        <dbReference type="HAMAP-Rule" id="MF_01966"/>
    </source>
</evidence>
<comment type="caution">
    <text evidence="18">Lacks conserved residue(s) required for the propagation of feature annotation.</text>
</comment>
<comment type="subunit">
    <text evidence="17">Homotetramer.</text>
</comment>
<evidence type="ECO:0000256" key="12">
    <source>
        <dbReference type="ARBA" id="ARBA00023239"/>
    </source>
</evidence>
<feature type="binding site" evidence="18">
    <location>
        <position position="163"/>
    </location>
    <ligand>
        <name>K(+)</name>
        <dbReference type="ChEBI" id="CHEBI:29103"/>
    </ligand>
</feature>
<keyword evidence="13" id="KW-0511">Multifunctional enzyme</keyword>
<feature type="binding site" evidence="18">
    <location>
        <position position="126"/>
    </location>
    <ligand>
        <name>K(+)</name>
        <dbReference type="ChEBI" id="CHEBI:29103"/>
    </ligand>
</feature>
<protein>
    <recommendedName>
        <fullName evidence="19">Bifunctional NAD(P)H-hydrate repair enzyme</fullName>
    </recommendedName>
    <alternativeName>
        <fullName evidence="19">Nicotinamide nucleotide repair protein</fullName>
    </alternativeName>
    <domain>
        <recommendedName>
            <fullName evidence="19">ADP-dependent (S)-NAD(P)H-hydrate dehydratase</fullName>
            <ecNumber evidence="19">4.2.1.136</ecNumber>
        </recommendedName>
        <alternativeName>
            <fullName evidence="19">ADP-dependent NAD(P)HX dehydratase</fullName>
        </alternativeName>
    </domain>
    <domain>
        <recommendedName>
            <fullName evidence="19">NAD(P)H-hydrate epimerase</fullName>
            <ecNumber evidence="19">5.1.99.6</ecNumber>
        </recommendedName>
    </domain>
</protein>
<dbReference type="InterPro" id="IPR000631">
    <property type="entry name" value="CARKD"/>
</dbReference>
<dbReference type="InterPro" id="IPR029056">
    <property type="entry name" value="Ribokinase-like"/>
</dbReference>
<comment type="cofactor">
    <cofactor evidence="17">
        <name>Mg(2+)</name>
        <dbReference type="ChEBI" id="CHEBI:18420"/>
    </cofactor>
</comment>
<feature type="binding site" evidence="17">
    <location>
        <position position="258"/>
    </location>
    <ligand>
        <name>(6S)-NADPHX</name>
        <dbReference type="ChEBI" id="CHEBI:64076"/>
    </ligand>
</feature>
<comment type="cofactor">
    <cofactor evidence="18 19">
        <name>K(+)</name>
        <dbReference type="ChEBI" id="CHEBI:29103"/>
    </cofactor>
    <text evidence="18 19">Binds 1 potassium ion per subunit.</text>
</comment>
<evidence type="ECO:0000256" key="13">
    <source>
        <dbReference type="ARBA" id="ARBA00023268"/>
    </source>
</evidence>
<dbReference type="InterPro" id="IPR036652">
    <property type="entry name" value="YjeF_N_dom_sf"/>
</dbReference>
<keyword evidence="6 17" id="KW-0547">Nucleotide-binding</keyword>
<dbReference type="SUPFAM" id="SSF64153">
    <property type="entry name" value="YjeF N-terminal domain-like"/>
    <property type="match status" value="1"/>
</dbReference>
<dbReference type="GO" id="GO:0110051">
    <property type="term" value="P:metabolite repair"/>
    <property type="evidence" value="ECO:0007669"/>
    <property type="project" value="TreeGrafter"/>
</dbReference>
<dbReference type="InterPro" id="IPR004443">
    <property type="entry name" value="YjeF_N_dom"/>
</dbReference>
<organism evidence="22 23">
    <name type="scientific">Candidatus Pseudoramibacter fermentans</name>
    <dbReference type="NCBI Taxonomy" id="2594427"/>
    <lineage>
        <taxon>Bacteria</taxon>
        <taxon>Bacillati</taxon>
        <taxon>Bacillota</taxon>
        <taxon>Clostridia</taxon>
        <taxon>Eubacteriales</taxon>
        <taxon>Eubacteriaceae</taxon>
        <taxon>Pseudoramibacter</taxon>
    </lineage>
</organism>
<dbReference type="HAMAP" id="MF_01966">
    <property type="entry name" value="NADHX_epimerase"/>
    <property type="match status" value="1"/>
</dbReference>
<evidence type="ECO:0000256" key="19">
    <source>
        <dbReference type="PIRNR" id="PIRNR017184"/>
    </source>
</evidence>
<dbReference type="NCBIfam" id="TIGR00197">
    <property type="entry name" value="yjeF_nterm"/>
    <property type="match status" value="1"/>
</dbReference>
<evidence type="ECO:0000256" key="4">
    <source>
        <dbReference type="ARBA" id="ARBA00009524"/>
    </source>
</evidence>
<keyword evidence="11 18" id="KW-0413">Isomerase</keyword>
<keyword evidence="12 17" id="KW-0456">Lyase</keyword>
<comment type="catalytic activity">
    <reaction evidence="15 17 19">
        <text>(6S)-NADHX + ADP = AMP + phosphate + NADH + H(+)</text>
        <dbReference type="Rhea" id="RHEA:32223"/>
        <dbReference type="ChEBI" id="CHEBI:15378"/>
        <dbReference type="ChEBI" id="CHEBI:43474"/>
        <dbReference type="ChEBI" id="CHEBI:57945"/>
        <dbReference type="ChEBI" id="CHEBI:64074"/>
        <dbReference type="ChEBI" id="CHEBI:456215"/>
        <dbReference type="ChEBI" id="CHEBI:456216"/>
        <dbReference type="EC" id="4.2.1.136"/>
    </reaction>
</comment>
<dbReference type="AlphaFoldDB" id="A0A6L5GSF0"/>
<comment type="similarity">
    <text evidence="17">Belongs to the NnrD/CARKD family.</text>
</comment>
<comment type="function">
    <text evidence="14 19">Bifunctional enzyme that catalyzes the epimerization of the S- and R-forms of NAD(P)HX and the dehydration of the S-form of NAD(P)HX at the expense of ADP, which is converted to AMP. This allows the repair of both epimers of NAD(P)HX, a damaged form of NAD(P)H that is a result of enzymatic or heat-dependent hydration.</text>
</comment>
<comment type="similarity">
    <text evidence="4 19">In the C-terminal section; belongs to the NnrD/CARKD family.</text>
</comment>
<comment type="catalytic activity">
    <reaction evidence="1 18 19">
        <text>(6R)-NADHX = (6S)-NADHX</text>
        <dbReference type="Rhea" id="RHEA:32215"/>
        <dbReference type="ChEBI" id="CHEBI:64074"/>
        <dbReference type="ChEBI" id="CHEBI:64075"/>
        <dbReference type="EC" id="5.1.99.6"/>
    </reaction>
</comment>
<accession>A0A6L5GSF0</accession>
<dbReference type="GO" id="GO:0052855">
    <property type="term" value="F:ADP-dependent NAD(P)H-hydrate dehydratase activity"/>
    <property type="evidence" value="ECO:0007669"/>
    <property type="project" value="UniProtKB-UniRule"/>
</dbReference>
<evidence type="ECO:0000313" key="23">
    <source>
        <dbReference type="Proteomes" id="UP000473648"/>
    </source>
</evidence>
<dbReference type="PANTHER" id="PTHR12592:SF0">
    <property type="entry name" value="ATP-DEPENDENT (S)-NAD(P)H-HYDRATE DEHYDRATASE"/>
    <property type="match status" value="1"/>
</dbReference>
<evidence type="ECO:0000256" key="3">
    <source>
        <dbReference type="ARBA" id="ARBA00006001"/>
    </source>
</evidence>
<dbReference type="EC" id="5.1.99.6" evidence="19"/>
<feature type="binding site" evidence="17">
    <location>
        <position position="321"/>
    </location>
    <ligand>
        <name>(6S)-NADPHX</name>
        <dbReference type="ChEBI" id="CHEBI:64076"/>
    </ligand>
</feature>
<dbReference type="GO" id="GO:0046872">
    <property type="term" value="F:metal ion binding"/>
    <property type="evidence" value="ECO:0007669"/>
    <property type="project" value="UniProtKB-UniRule"/>
</dbReference>
<dbReference type="GO" id="GO:0052856">
    <property type="term" value="F:NAD(P)HX epimerase activity"/>
    <property type="evidence" value="ECO:0007669"/>
    <property type="project" value="UniProtKB-UniRule"/>
</dbReference>
<gene>
    <name evidence="18" type="primary">nnrE</name>
    <name evidence="17" type="synonym">nnrD</name>
    <name evidence="22" type="ORF">FRC53_06190</name>
</gene>
<dbReference type="CDD" id="cd01171">
    <property type="entry name" value="YXKO-related"/>
    <property type="match status" value="1"/>
</dbReference>
<comment type="similarity">
    <text evidence="18">Belongs to the NnrE/AIBP family.</text>
</comment>
<dbReference type="PIRSF" id="PIRSF017184">
    <property type="entry name" value="Nnr"/>
    <property type="match status" value="1"/>
</dbReference>
<feature type="domain" description="YjeF N-terminal" evidence="21">
    <location>
        <begin position="9"/>
        <end position="217"/>
    </location>
</feature>
<keyword evidence="10 17" id="KW-0520">NAD</keyword>
<feature type="binding site" evidence="17">
    <location>
        <position position="371"/>
    </location>
    <ligand>
        <name>(6S)-NADPHX</name>
        <dbReference type="ChEBI" id="CHEBI:64076"/>
    </ligand>
</feature>
<keyword evidence="23" id="KW-1185">Reference proteome</keyword>
<evidence type="ECO:0000256" key="16">
    <source>
        <dbReference type="ARBA" id="ARBA00049209"/>
    </source>
</evidence>
<evidence type="ECO:0000256" key="10">
    <source>
        <dbReference type="ARBA" id="ARBA00023027"/>
    </source>
</evidence>
<feature type="domain" description="YjeF C-terminal" evidence="20">
    <location>
        <begin position="223"/>
        <end position="503"/>
    </location>
</feature>
<keyword evidence="9 18" id="KW-0630">Potassium</keyword>
<dbReference type="Gene3D" id="3.40.50.10260">
    <property type="entry name" value="YjeF N-terminal domain"/>
    <property type="match status" value="1"/>
</dbReference>
<feature type="binding site" evidence="18">
    <location>
        <begin position="56"/>
        <end position="60"/>
    </location>
    <ligand>
        <name>(6S)-NADPHX</name>
        <dbReference type="ChEBI" id="CHEBI:64076"/>
    </ligand>
</feature>
<evidence type="ECO:0000256" key="17">
    <source>
        <dbReference type="HAMAP-Rule" id="MF_01965"/>
    </source>
</evidence>
<comment type="function">
    <text evidence="18">Catalyzes the epimerization of the S- and R-forms of NAD(P)HX, a damaged form of NAD(P)H that is a result of enzymatic or heat-dependent hydration. This is a prerequisite for the S-specific NAD(P)H-hydrate dehydratase to allow the repair of both epimers of NAD(P)HX.</text>
</comment>
<comment type="caution">
    <text evidence="22">The sequence shown here is derived from an EMBL/GenBank/DDBJ whole genome shotgun (WGS) entry which is preliminary data.</text>
</comment>
<feature type="binding site" evidence="17">
    <location>
        <position position="443"/>
    </location>
    <ligand>
        <name>AMP</name>
        <dbReference type="ChEBI" id="CHEBI:456215"/>
    </ligand>
</feature>
<evidence type="ECO:0000256" key="6">
    <source>
        <dbReference type="ARBA" id="ARBA00022741"/>
    </source>
</evidence>
<keyword evidence="5 18" id="KW-0479">Metal-binding</keyword>
<dbReference type="Gene3D" id="3.40.1190.20">
    <property type="match status" value="1"/>
</dbReference>
<dbReference type="Pfam" id="PF03853">
    <property type="entry name" value="YjeF_N"/>
    <property type="match status" value="1"/>
</dbReference>
<evidence type="ECO:0000256" key="9">
    <source>
        <dbReference type="ARBA" id="ARBA00022958"/>
    </source>
</evidence>
<comment type="catalytic activity">
    <reaction evidence="2 18 19">
        <text>(6R)-NADPHX = (6S)-NADPHX</text>
        <dbReference type="Rhea" id="RHEA:32227"/>
        <dbReference type="ChEBI" id="CHEBI:64076"/>
        <dbReference type="ChEBI" id="CHEBI:64077"/>
        <dbReference type="EC" id="5.1.99.6"/>
    </reaction>
</comment>
<reference evidence="22" key="1">
    <citation type="journal article" date="2020" name="Appl. Environ. Microbiol.">
        <title>Medium-Chain Fatty Acid Synthesis by 'Candidatus Weimeria bifida' gen. nov., sp. nov., and 'Candidatus Pseudoramibacter fermentans' sp. nov.</title>
        <authorList>
            <person name="Scarborough M.J."/>
            <person name="Myers K.S."/>
            <person name="Donohue T.J."/>
            <person name="Noguera D.R."/>
        </authorList>
    </citation>
    <scope>NUCLEOTIDE SEQUENCE</scope>
    <source>
        <strain evidence="22">EUB1.1</strain>
    </source>
</reference>
<sequence length="509" mass="55543">MKVVTPAEMSEMDRQTIAHGIADYELMERAGHCCFDVIDRETASDAKILVLCGAGNNGGDGQVVARLCFNQRRPVQVLFVGNPDHFTPNSERNFKRLQDTGVPYAFFTELDDNTERMIRDADVIVDAVLGNGLKNRPLYPNVAALFEYVNQSKAVIYAIDIPSGLRGSNGLTVGQAIRADRTLIIQNPKVGMLLEDGPDFLGEPTVLDVGISEQYTDSQKKVLDDESIPKLAKRLKNSNKYDYGAVSIVAGSRGMIGAGLMSSAACLRSGAGLVTTWVPESIYEIVAAQMPWEIMVKPYTQDNVISQLKQQKATAYVIGPGIGRKMLYADLIKWLIETGKPVVIDADGLYHLSKIKSVLSEHAGPIILTPHAGEFCRLCEITKDEYKENSTQIASEFAAKYQVILVLKGYRTRIFVPRGDDPAQCEIWFNTTGNPGMATAGSGDILTGIIAGLLSQTSRPEDAAKLGVYLHGLSGDMAAEQFGECALNAMHLIDKLPESFKTTKRNANE</sequence>
<dbReference type="Pfam" id="PF01256">
    <property type="entry name" value="Carb_kinase"/>
    <property type="match status" value="1"/>
</dbReference>
<proteinExistence type="inferred from homology"/>
<dbReference type="PROSITE" id="PS51383">
    <property type="entry name" value="YJEF_C_3"/>
    <property type="match status" value="1"/>
</dbReference>
<dbReference type="SUPFAM" id="SSF53613">
    <property type="entry name" value="Ribokinase-like"/>
    <property type="match status" value="1"/>
</dbReference>
<evidence type="ECO:0000256" key="2">
    <source>
        <dbReference type="ARBA" id="ARBA00000909"/>
    </source>
</evidence>
<keyword evidence="8 17" id="KW-0521">NADP</keyword>
<evidence type="ECO:0000256" key="1">
    <source>
        <dbReference type="ARBA" id="ARBA00000013"/>
    </source>
</evidence>
<evidence type="ECO:0000259" key="20">
    <source>
        <dbReference type="PROSITE" id="PS51383"/>
    </source>
</evidence>
<dbReference type="HAMAP" id="MF_01965">
    <property type="entry name" value="NADHX_dehydratase"/>
    <property type="match status" value="1"/>
</dbReference>
<evidence type="ECO:0000256" key="8">
    <source>
        <dbReference type="ARBA" id="ARBA00022857"/>
    </source>
</evidence>
<name>A0A6L5GSF0_9FIRM</name>
<evidence type="ECO:0000256" key="15">
    <source>
        <dbReference type="ARBA" id="ARBA00048238"/>
    </source>
</evidence>
<feature type="binding site" evidence="17">
    <location>
        <begin position="408"/>
        <end position="412"/>
    </location>
    <ligand>
        <name>AMP</name>
        <dbReference type="ChEBI" id="CHEBI:456215"/>
    </ligand>
</feature>
<dbReference type="Proteomes" id="UP000473648">
    <property type="component" value="Unassembled WGS sequence"/>
</dbReference>
<evidence type="ECO:0000259" key="21">
    <source>
        <dbReference type="PROSITE" id="PS51385"/>
    </source>
</evidence>
<evidence type="ECO:0000256" key="11">
    <source>
        <dbReference type="ARBA" id="ARBA00023235"/>
    </source>
</evidence>
<dbReference type="EMBL" id="VOGB01000004">
    <property type="protein sequence ID" value="MQM73002.1"/>
    <property type="molecule type" value="Genomic_DNA"/>
</dbReference>
<comment type="function">
    <text evidence="17">Catalyzes the dehydration of the S-form of NAD(P)HX at the expense of ADP, which is converted to AMP. Together with NAD(P)HX epimerase, which catalyzes the epimerization of the S- and R-forms, the enzyme allows the repair of both epimers of NAD(P)HX, a damaged form of NAD(P)H that is a result of enzymatic or heat-dependent hydration.</text>
</comment>
<comment type="similarity">
    <text evidence="3 19">In the N-terminal section; belongs to the NnrE/AIBP family.</text>
</comment>